<feature type="domain" description="Creatinase N-terminal" evidence="2">
    <location>
        <begin position="13"/>
        <end position="152"/>
    </location>
</feature>
<evidence type="ECO:0000259" key="2">
    <source>
        <dbReference type="Pfam" id="PF01321"/>
    </source>
</evidence>
<sequence length="383" mass="42226">MPLHFTRDELAGRRQATIAALEARGLDGLLMFRQESMYYLTGYDTFGYVFFQCYYLGADGRQFLLTRAPDLRQAQLTSDIADIRVWVDGPEANPSAELRDMLKAWGLSGKKLGVEWEAYGLTARNGMRLAAAFDGFAKLVDASEIVSKQRLVKSPAEIAYVEKAAHLADLALDEAHRLAAPGAAEAEILAAMQSVIIRNDGDDPANEFIIGSGPEALLCRYHTGRRVLDAQDQLTLEFAGVFRHYHSALMRTIPIGKPPARQVEMHKVAVDALEACKAALKPGRPIGEVFDAHARVLDQAGYQKHRMNATGYSLGTTFAPNWMDYPMFYHGNPEVAAPNQVYFIHLIIFDSEAGLAMTSGQTVVVTETGCRVLSKRGTELVTR</sequence>
<dbReference type="PANTHER" id="PTHR46112">
    <property type="entry name" value="AMINOPEPTIDASE"/>
    <property type="match status" value="1"/>
</dbReference>
<dbReference type="InterPro" id="IPR029149">
    <property type="entry name" value="Creatin/AminoP/Spt16_N"/>
</dbReference>
<dbReference type="InterPro" id="IPR000994">
    <property type="entry name" value="Pept_M24"/>
</dbReference>
<dbReference type="Pfam" id="PF00557">
    <property type="entry name" value="Peptidase_M24"/>
    <property type="match status" value="1"/>
</dbReference>
<comment type="caution">
    <text evidence="3">The sequence shown here is derived from an EMBL/GenBank/DDBJ whole genome shotgun (WGS) entry which is preliminary data.</text>
</comment>
<dbReference type="InterPro" id="IPR036005">
    <property type="entry name" value="Creatinase/aminopeptidase-like"/>
</dbReference>
<dbReference type="InterPro" id="IPR050659">
    <property type="entry name" value="Peptidase_M24B"/>
</dbReference>
<organism evidence="3 4">
    <name type="scientific">Dongia mobilis</name>
    <dbReference type="NCBI Taxonomy" id="578943"/>
    <lineage>
        <taxon>Bacteria</taxon>
        <taxon>Pseudomonadati</taxon>
        <taxon>Pseudomonadota</taxon>
        <taxon>Alphaproteobacteria</taxon>
        <taxon>Rhodospirillales</taxon>
        <taxon>Dongiaceae</taxon>
        <taxon>Dongia</taxon>
    </lineage>
</organism>
<reference evidence="3 4" key="1">
    <citation type="submission" date="2019-03" db="EMBL/GenBank/DDBJ databases">
        <title>Genomic Encyclopedia of Type Strains, Phase III (KMG-III): the genomes of soil and plant-associated and newly described type strains.</title>
        <authorList>
            <person name="Whitman W."/>
        </authorList>
    </citation>
    <scope>NUCLEOTIDE SEQUENCE [LARGE SCALE GENOMIC DNA]</scope>
    <source>
        <strain evidence="3 4">CGMCC 1.7660</strain>
    </source>
</reference>
<dbReference type="AlphaFoldDB" id="A0A4R6WK66"/>
<dbReference type="Gene3D" id="3.40.350.10">
    <property type="entry name" value="Creatinase/prolidase N-terminal domain"/>
    <property type="match status" value="1"/>
</dbReference>
<keyword evidence="4" id="KW-1185">Reference proteome</keyword>
<dbReference type="SUPFAM" id="SSF53092">
    <property type="entry name" value="Creatinase/prolidase N-terminal domain"/>
    <property type="match status" value="1"/>
</dbReference>
<dbReference type="EMBL" id="SNYW01000013">
    <property type="protein sequence ID" value="TDQ78467.1"/>
    <property type="molecule type" value="Genomic_DNA"/>
</dbReference>
<dbReference type="InterPro" id="IPR000587">
    <property type="entry name" value="Creatinase_N"/>
</dbReference>
<evidence type="ECO:0000259" key="1">
    <source>
        <dbReference type="Pfam" id="PF00557"/>
    </source>
</evidence>
<dbReference type="OrthoDB" id="8286321at2"/>
<protein>
    <submittedName>
        <fullName evidence="3">Xaa-Pro dipeptidase</fullName>
    </submittedName>
</protein>
<dbReference type="Pfam" id="PF01321">
    <property type="entry name" value="Creatinase_N"/>
    <property type="match status" value="1"/>
</dbReference>
<evidence type="ECO:0000313" key="4">
    <source>
        <dbReference type="Proteomes" id="UP000295783"/>
    </source>
</evidence>
<gene>
    <name evidence="3" type="ORF">A8950_3521</name>
</gene>
<dbReference type="CDD" id="cd01066">
    <property type="entry name" value="APP_MetAP"/>
    <property type="match status" value="1"/>
</dbReference>
<dbReference type="Gene3D" id="3.90.230.10">
    <property type="entry name" value="Creatinase/methionine aminopeptidase superfamily"/>
    <property type="match status" value="1"/>
</dbReference>
<evidence type="ECO:0000313" key="3">
    <source>
        <dbReference type="EMBL" id="TDQ78467.1"/>
    </source>
</evidence>
<accession>A0A4R6WK66</accession>
<proteinExistence type="predicted"/>
<dbReference type="Proteomes" id="UP000295783">
    <property type="component" value="Unassembled WGS sequence"/>
</dbReference>
<dbReference type="RefSeq" id="WP_133614963.1">
    <property type="nucleotide sequence ID" value="NZ_SNYW01000013.1"/>
</dbReference>
<dbReference type="PANTHER" id="PTHR46112:SF2">
    <property type="entry name" value="XAA-PRO AMINOPEPTIDASE P-RELATED"/>
    <property type="match status" value="1"/>
</dbReference>
<name>A0A4R6WK66_9PROT</name>
<dbReference type="SUPFAM" id="SSF55920">
    <property type="entry name" value="Creatinase/aminopeptidase"/>
    <property type="match status" value="1"/>
</dbReference>
<feature type="domain" description="Peptidase M24" evidence="1">
    <location>
        <begin position="161"/>
        <end position="367"/>
    </location>
</feature>